<keyword evidence="4" id="KW-0378">Hydrolase</keyword>
<dbReference type="Pfam" id="PF00795">
    <property type="entry name" value="CN_hydrolase"/>
    <property type="match status" value="1"/>
</dbReference>
<dbReference type="SUPFAM" id="SSF56317">
    <property type="entry name" value="Carbon-nitrogen hydrolase"/>
    <property type="match status" value="1"/>
</dbReference>
<proteinExistence type="inferred from homology"/>
<comment type="similarity">
    <text evidence="1">Belongs to the carbon-nitrogen hydrolase superfamily. NIT1/NIT2 family.</text>
</comment>
<evidence type="ECO:0000259" key="3">
    <source>
        <dbReference type="PROSITE" id="PS50263"/>
    </source>
</evidence>
<evidence type="ECO:0000313" key="5">
    <source>
        <dbReference type="Proteomes" id="UP000319502"/>
    </source>
</evidence>
<evidence type="ECO:0000256" key="2">
    <source>
        <dbReference type="SAM" id="MobiDB-lite"/>
    </source>
</evidence>
<protein>
    <submittedName>
        <fullName evidence="4">Carbon-nitrogen hydrolase family protein</fullName>
    </submittedName>
</protein>
<organism evidence="4 5">
    <name type="scientific">Denitromonas halophila</name>
    <dbReference type="NCBI Taxonomy" id="1629404"/>
    <lineage>
        <taxon>Bacteria</taxon>
        <taxon>Pseudomonadati</taxon>
        <taxon>Pseudomonadota</taxon>
        <taxon>Betaproteobacteria</taxon>
        <taxon>Rhodocyclales</taxon>
        <taxon>Zoogloeaceae</taxon>
        <taxon>Denitromonas</taxon>
    </lineage>
</organism>
<dbReference type="InterPro" id="IPR003010">
    <property type="entry name" value="C-N_Hydrolase"/>
</dbReference>
<dbReference type="Gene3D" id="3.60.110.10">
    <property type="entry name" value="Carbon-nitrogen hydrolase"/>
    <property type="match status" value="1"/>
</dbReference>
<feature type="compositionally biased region" description="Basic and acidic residues" evidence="2">
    <location>
        <begin position="311"/>
        <end position="320"/>
    </location>
</feature>
<dbReference type="CDD" id="cd07197">
    <property type="entry name" value="nitrilase"/>
    <property type="match status" value="1"/>
</dbReference>
<dbReference type="PANTHER" id="PTHR23088:SF27">
    <property type="entry name" value="DEAMINATED GLUTATHIONE AMIDASE"/>
    <property type="match status" value="1"/>
</dbReference>
<sequence>MIPFAIAGVQMQISTRNENITAMGRKLDVLVARFPWVQMVLFSELAPYGPSPHYAEPAGGPAEQIFCQMAQKHGVWLLPGSLFERVGDDIYNTTPVIDPNGQVVTRYRKMFPFQPYETGIKPGEEFCVFDVPEIGRFGVSICYDMWFPETTRTLVAMGAECILHPTMTDTIDRDVELPIARASATINQCYFFDINGVGDCGTGRSIVVGPSGYVIHEAGGGEETIPVEIDFARVRREREVGIRGLGQTLKSFRDRPVQFPVYQHDSKLDGYLNSLGPLIKPTRGSRAGVSLPPGAIAGPDGSVLMPNTHLTPKDDIETTHFDPATEPPKY</sequence>
<dbReference type="PROSITE" id="PS50263">
    <property type="entry name" value="CN_HYDROLASE"/>
    <property type="match status" value="1"/>
</dbReference>
<feature type="region of interest" description="Disordered" evidence="2">
    <location>
        <begin position="297"/>
        <end position="330"/>
    </location>
</feature>
<dbReference type="OrthoDB" id="9803803at2"/>
<keyword evidence="5" id="KW-1185">Reference proteome</keyword>
<dbReference type="InterPro" id="IPR001110">
    <property type="entry name" value="UPF0012_CS"/>
</dbReference>
<name>A0A557QC57_9RHOO</name>
<dbReference type="Proteomes" id="UP000319502">
    <property type="component" value="Unassembled WGS sequence"/>
</dbReference>
<dbReference type="AlphaFoldDB" id="A0A557QC57"/>
<dbReference type="PANTHER" id="PTHR23088">
    <property type="entry name" value="NITRILASE-RELATED"/>
    <property type="match status" value="1"/>
</dbReference>
<dbReference type="EMBL" id="VMNK01000031">
    <property type="protein sequence ID" value="TVO50509.1"/>
    <property type="molecule type" value="Genomic_DNA"/>
</dbReference>
<reference evidence="4 5" key="1">
    <citation type="submission" date="2019-07" db="EMBL/GenBank/DDBJ databases">
        <title>The pathways for chlorine oxyanion respiration interact through the shared metabolite chlorate.</title>
        <authorList>
            <person name="Barnum T.P."/>
            <person name="Cheng Y."/>
            <person name="Hill K.A."/>
            <person name="Lucas L.N."/>
            <person name="Carlson H.K."/>
            <person name="Coates J.D."/>
        </authorList>
    </citation>
    <scope>NUCLEOTIDE SEQUENCE [LARGE SCALE GENOMIC DNA]</scope>
    <source>
        <strain evidence="4 5">SFB-3</strain>
    </source>
</reference>
<comment type="caution">
    <text evidence="4">The sequence shown here is derived from an EMBL/GenBank/DDBJ whole genome shotgun (WGS) entry which is preliminary data.</text>
</comment>
<dbReference type="InterPro" id="IPR036526">
    <property type="entry name" value="C-N_Hydrolase_sf"/>
</dbReference>
<evidence type="ECO:0000313" key="4">
    <source>
        <dbReference type="EMBL" id="TVO50509.1"/>
    </source>
</evidence>
<feature type="domain" description="CN hydrolase" evidence="3">
    <location>
        <begin position="4"/>
        <end position="231"/>
    </location>
</feature>
<dbReference type="PROSITE" id="PS01227">
    <property type="entry name" value="UPF0012"/>
    <property type="match status" value="1"/>
</dbReference>
<dbReference type="GO" id="GO:0016787">
    <property type="term" value="F:hydrolase activity"/>
    <property type="evidence" value="ECO:0007669"/>
    <property type="project" value="UniProtKB-KW"/>
</dbReference>
<evidence type="ECO:0000256" key="1">
    <source>
        <dbReference type="ARBA" id="ARBA00010613"/>
    </source>
</evidence>
<accession>A0A557QC57</accession>
<dbReference type="RefSeq" id="WP_144311393.1">
    <property type="nucleotide sequence ID" value="NZ_VMNK01000031.1"/>
</dbReference>
<gene>
    <name evidence="4" type="ORF">FHP91_20995</name>
</gene>